<evidence type="ECO:0000313" key="1">
    <source>
        <dbReference type="EMBL" id="CAJ1948474.1"/>
    </source>
</evidence>
<dbReference type="Proteomes" id="UP001189624">
    <property type="component" value="Chromosome 4"/>
</dbReference>
<dbReference type="EMBL" id="OY731401">
    <property type="protein sequence ID" value="CAJ1948474.1"/>
    <property type="molecule type" value="Genomic_DNA"/>
</dbReference>
<reference evidence="1" key="1">
    <citation type="submission" date="2023-10" db="EMBL/GenBank/DDBJ databases">
        <authorList>
            <person name="Domelevo Entfellner J.-B."/>
        </authorList>
    </citation>
    <scope>NUCLEOTIDE SEQUENCE</scope>
</reference>
<keyword evidence="2" id="KW-1185">Reference proteome</keyword>
<name>A0AA86VIK5_9FABA</name>
<evidence type="ECO:0000313" key="2">
    <source>
        <dbReference type="Proteomes" id="UP001189624"/>
    </source>
</evidence>
<proteinExistence type="predicted"/>
<gene>
    <name evidence="1" type="ORF">AYBTSS11_LOCUS13209</name>
</gene>
<organism evidence="1 2">
    <name type="scientific">Sphenostylis stenocarpa</name>
    <dbReference type="NCBI Taxonomy" id="92480"/>
    <lineage>
        <taxon>Eukaryota</taxon>
        <taxon>Viridiplantae</taxon>
        <taxon>Streptophyta</taxon>
        <taxon>Embryophyta</taxon>
        <taxon>Tracheophyta</taxon>
        <taxon>Spermatophyta</taxon>
        <taxon>Magnoliopsida</taxon>
        <taxon>eudicotyledons</taxon>
        <taxon>Gunneridae</taxon>
        <taxon>Pentapetalae</taxon>
        <taxon>rosids</taxon>
        <taxon>fabids</taxon>
        <taxon>Fabales</taxon>
        <taxon>Fabaceae</taxon>
        <taxon>Papilionoideae</taxon>
        <taxon>50 kb inversion clade</taxon>
        <taxon>NPAAA clade</taxon>
        <taxon>indigoferoid/millettioid clade</taxon>
        <taxon>Phaseoleae</taxon>
        <taxon>Sphenostylis</taxon>
    </lineage>
</organism>
<dbReference type="Gramene" id="rna-AYBTSS11_LOCUS13209">
    <property type="protein sequence ID" value="CAJ1948474.1"/>
    <property type="gene ID" value="gene-AYBTSS11_LOCUS13209"/>
</dbReference>
<sequence>MEKPFNKAPTRKKKPPTNIEVLRPIILVVVEAQKEAINATRYNEEVNKERFHGSHSSHDPKIITKE</sequence>
<accession>A0AA86VIK5</accession>
<dbReference type="AlphaFoldDB" id="A0AA86VIK5"/>
<protein>
    <submittedName>
        <fullName evidence="1">Uncharacterized protein</fullName>
    </submittedName>
</protein>